<proteinExistence type="predicted"/>
<dbReference type="PANTHER" id="PTHR35276">
    <property type="entry name" value="S-ADENOSYL-L-METHIONINE-DEPENDENT METHYLTRANSFERASES SUPERFAMILY PROTEIN"/>
    <property type="match status" value="1"/>
</dbReference>
<dbReference type="OrthoDB" id="2984at2759"/>
<keyword evidence="3" id="KW-1185">Reference proteome</keyword>
<evidence type="ECO:0000313" key="3">
    <source>
        <dbReference type="Proteomes" id="UP000244005"/>
    </source>
</evidence>
<reference evidence="3" key="1">
    <citation type="journal article" date="2017" name="Cell">
        <title>Insights into land plant evolution garnered from the Marchantia polymorpha genome.</title>
        <authorList>
            <person name="Bowman J.L."/>
            <person name="Kohchi T."/>
            <person name="Yamato K.T."/>
            <person name="Jenkins J."/>
            <person name="Shu S."/>
            <person name="Ishizaki K."/>
            <person name="Yamaoka S."/>
            <person name="Nishihama R."/>
            <person name="Nakamura Y."/>
            <person name="Berger F."/>
            <person name="Adam C."/>
            <person name="Aki S.S."/>
            <person name="Althoff F."/>
            <person name="Araki T."/>
            <person name="Arteaga-Vazquez M.A."/>
            <person name="Balasubrmanian S."/>
            <person name="Barry K."/>
            <person name="Bauer D."/>
            <person name="Boehm C.R."/>
            <person name="Briginshaw L."/>
            <person name="Caballero-Perez J."/>
            <person name="Catarino B."/>
            <person name="Chen F."/>
            <person name="Chiyoda S."/>
            <person name="Chovatia M."/>
            <person name="Davies K.M."/>
            <person name="Delmans M."/>
            <person name="Demura T."/>
            <person name="Dierschke T."/>
            <person name="Dolan L."/>
            <person name="Dorantes-Acosta A.E."/>
            <person name="Eklund D.M."/>
            <person name="Florent S.N."/>
            <person name="Flores-Sandoval E."/>
            <person name="Fujiyama A."/>
            <person name="Fukuzawa H."/>
            <person name="Galik B."/>
            <person name="Grimanelli D."/>
            <person name="Grimwood J."/>
            <person name="Grossniklaus U."/>
            <person name="Hamada T."/>
            <person name="Haseloff J."/>
            <person name="Hetherington A.J."/>
            <person name="Higo A."/>
            <person name="Hirakawa Y."/>
            <person name="Hundley H.N."/>
            <person name="Ikeda Y."/>
            <person name="Inoue K."/>
            <person name="Inoue S.I."/>
            <person name="Ishida S."/>
            <person name="Jia Q."/>
            <person name="Kakita M."/>
            <person name="Kanazawa T."/>
            <person name="Kawai Y."/>
            <person name="Kawashima T."/>
            <person name="Kennedy M."/>
            <person name="Kinose K."/>
            <person name="Kinoshita T."/>
            <person name="Kohara Y."/>
            <person name="Koide E."/>
            <person name="Komatsu K."/>
            <person name="Kopischke S."/>
            <person name="Kubo M."/>
            <person name="Kyozuka J."/>
            <person name="Lagercrantz U."/>
            <person name="Lin S.S."/>
            <person name="Lindquist E."/>
            <person name="Lipzen A.M."/>
            <person name="Lu C.W."/>
            <person name="De Luna E."/>
            <person name="Martienssen R.A."/>
            <person name="Minamino N."/>
            <person name="Mizutani M."/>
            <person name="Mizutani M."/>
            <person name="Mochizuki N."/>
            <person name="Monte I."/>
            <person name="Mosher R."/>
            <person name="Nagasaki H."/>
            <person name="Nakagami H."/>
            <person name="Naramoto S."/>
            <person name="Nishitani K."/>
            <person name="Ohtani M."/>
            <person name="Okamoto T."/>
            <person name="Okumura M."/>
            <person name="Phillips J."/>
            <person name="Pollak B."/>
            <person name="Reinders A."/>
            <person name="Rovekamp M."/>
            <person name="Sano R."/>
            <person name="Sawa S."/>
            <person name="Schmid M.W."/>
            <person name="Shirakawa M."/>
            <person name="Solano R."/>
            <person name="Spunde A."/>
            <person name="Suetsugu N."/>
            <person name="Sugano S."/>
            <person name="Sugiyama A."/>
            <person name="Sun R."/>
            <person name="Suzuki Y."/>
            <person name="Takenaka M."/>
            <person name="Takezawa D."/>
            <person name="Tomogane H."/>
            <person name="Tsuzuki M."/>
            <person name="Ueda T."/>
            <person name="Umeda M."/>
            <person name="Ward J.M."/>
            <person name="Watanabe Y."/>
            <person name="Yazaki K."/>
            <person name="Yokoyama R."/>
            <person name="Yoshitake Y."/>
            <person name="Yotsui I."/>
            <person name="Zachgo S."/>
            <person name="Schmutz J."/>
        </authorList>
    </citation>
    <scope>NUCLEOTIDE SEQUENCE [LARGE SCALE GENOMIC DNA]</scope>
    <source>
        <strain evidence="3">Tak-1</strain>
    </source>
</reference>
<evidence type="ECO:0000313" key="2">
    <source>
        <dbReference type="EMBL" id="PTQ36689.1"/>
    </source>
</evidence>
<name>A0A2R6WS59_MARPO</name>
<dbReference type="EMBL" id="KZ772734">
    <property type="protein sequence ID" value="PTQ36689.1"/>
    <property type="molecule type" value="Genomic_DNA"/>
</dbReference>
<evidence type="ECO:0000256" key="1">
    <source>
        <dbReference type="SAM" id="MobiDB-lite"/>
    </source>
</evidence>
<dbReference type="AlphaFoldDB" id="A0A2R6WS59"/>
<sequence>MERRIEEQHSSMLADLGQNSRQGLGGMGAGMKRQSAEHGSRSRLSKNAKLTMRGGIHASSPNLLEHDAGLNIEERVEAALTDFIFDGSKTTSIAHKTIVRPGDTVIDVTCGNGHNTLMLAKLVLQEATAGYVIGLDIQQGAIDNKTALLD</sequence>
<protein>
    <recommendedName>
        <fullName evidence="4">Methyltransferase domain-containing protein</fullName>
    </recommendedName>
</protein>
<dbReference type="SUPFAM" id="SSF53335">
    <property type="entry name" value="S-adenosyl-L-methionine-dependent methyltransferases"/>
    <property type="match status" value="1"/>
</dbReference>
<feature type="region of interest" description="Disordered" evidence="1">
    <location>
        <begin position="1"/>
        <end position="43"/>
    </location>
</feature>
<accession>A0A2R6WS59</accession>
<dbReference type="Proteomes" id="UP000244005">
    <property type="component" value="Unassembled WGS sequence"/>
</dbReference>
<dbReference type="PANTHER" id="PTHR35276:SF1">
    <property type="entry name" value="TRNA (MNM(5)S(2)U34)-METHYLTRANSFERASE, CHLOROPLASTIC"/>
    <property type="match status" value="1"/>
</dbReference>
<evidence type="ECO:0008006" key="4">
    <source>
        <dbReference type="Google" id="ProtNLM"/>
    </source>
</evidence>
<organism evidence="2 3">
    <name type="scientific">Marchantia polymorpha</name>
    <name type="common">Common liverwort</name>
    <name type="synonym">Marchantia aquatica</name>
    <dbReference type="NCBI Taxonomy" id="3197"/>
    <lineage>
        <taxon>Eukaryota</taxon>
        <taxon>Viridiplantae</taxon>
        <taxon>Streptophyta</taxon>
        <taxon>Embryophyta</taxon>
        <taxon>Marchantiophyta</taxon>
        <taxon>Marchantiopsida</taxon>
        <taxon>Marchantiidae</taxon>
        <taxon>Marchantiales</taxon>
        <taxon>Marchantiaceae</taxon>
        <taxon>Marchantia</taxon>
    </lineage>
</organism>
<dbReference type="Gramene" id="Mp7g04250.1">
    <property type="protein sequence ID" value="Mp7g04250.1.cds"/>
    <property type="gene ID" value="Mp7g04250"/>
</dbReference>
<gene>
    <name evidence="2" type="ORF">MARPO_0062s0100</name>
</gene>
<dbReference type="InterPro" id="IPR029063">
    <property type="entry name" value="SAM-dependent_MTases_sf"/>
</dbReference>
<dbReference type="Gene3D" id="3.40.50.150">
    <property type="entry name" value="Vaccinia Virus protein VP39"/>
    <property type="match status" value="1"/>
</dbReference>
<dbReference type="InterPro" id="IPR010719">
    <property type="entry name" value="MnmM_MeTrfase"/>
</dbReference>